<reference evidence="3 4" key="1">
    <citation type="submission" date="2021-08" db="EMBL/GenBank/DDBJ databases">
        <title>Draft Genome Sequence of Phanerochaete sordida strain YK-624.</title>
        <authorList>
            <person name="Mori T."/>
            <person name="Dohra H."/>
            <person name="Suzuki T."/>
            <person name="Kawagishi H."/>
            <person name="Hirai H."/>
        </authorList>
    </citation>
    <scope>NUCLEOTIDE SEQUENCE [LARGE SCALE GENOMIC DNA]</scope>
    <source>
        <strain evidence="3 4">YK-624</strain>
    </source>
</reference>
<organism evidence="3 4">
    <name type="scientific">Phanerochaete sordida</name>
    <dbReference type="NCBI Taxonomy" id="48140"/>
    <lineage>
        <taxon>Eukaryota</taxon>
        <taxon>Fungi</taxon>
        <taxon>Dikarya</taxon>
        <taxon>Basidiomycota</taxon>
        <taxon>Agaricomycotina</taxon>
        <taxon>Agaricomycetes</taxon>
        <taxon>Polyporales</taxon>
        <taxon>Phanerochaetaceae</taxon>
        <taxon>Phanerochaete</taxon>
    </lineage>
</organism>
<evidence type="ECO:0000256" key="1">
    <source>
        <dbReference type="SAM" id="MobiDB-lite"/>
    </source>
</evidence>
<feature type="domain" description="SUZ" evidence="2">
    <location>
        <begin position="57"/>
        <end position="126"/>
    </location>
</feature>
<feature type="compositionally biased region" description="Basic and acidic residues" evidence="1">
    <location>
        <begin position="44"/>
        <end position="54"/>
    </location>
</feature>
<dbReference type="PANTHER" id="PTHR31796:SF2">
    <property type="entry name" value="SUZ DOMAIN-CONTAINING PROTEIN 1"/>
    <property type="match status" value="1"/>
</dbReference>
<feature type="compositionally biased region" description="Low complexity" evidence="1">
    <location>
        <begin position="1"/>
        <end position="17"/>
    </location>
</feature>
<sequence length="202" mass="20556">MSATTPSDSWDSPSTEPQGAVAQRQSAAVKDDWDDSDDSEPDEDPQKVWDDANRKAPMPELVIAPTSASAAAVPAQALQPAMRILKRPSAPTSPAPVAPAADAQRSLAEREAQYRAARERIFGSAPDAPPPADPRASASPASAAAAAPGPSPSAASELSARPIRNPRGPDSAGATGAARGAGPSRGFRGANPRNASARGRPT</sequence>
<keyword evidence="4" id="KW-1185">Reference proteome</keyword>
<dbReference type="AlphaFoldDB" id="A0A9P3LKT9"/>
<feature type="region of interest" description="Disordered" evidence="1">
    <location>
        <begin position="84"/>
        <end position="202"/>
    </location>
</feature>
<dbReference type="PANTHER" id="PTHR31796">
    <property type="entry name" value="SUZ DOMAIN-CONTAINING PROTEIN 1"/>
    <property type="match status" value="1"/>
</dbReference>
<gene>
    <name evidence="3" type="ORF">PsYK624_149300</name>
</gene>
<comment type="caution">
    <text evidence="3">The sequence shown here is derived from an EMBL/GenBank/DDBJ whole genome shotgun (WGS) entry which is preliminary data.</text>
</comment>
<feature type="compositionally biased region" description="Low complexity" evidence="1">
    <location>
        <begin position="134"/>
        <end position="162"/>
    </location>
</feature>
<proteinExistence type="predicted"/>
<dbReference type="Pfam" id="PF12752">
    <property type="entry name" value="SUZ"/>
    <property type="match status" value="1"/>
</dbReference>
<evidence type="ECO:0000313" key="4">
    <source>
        <dbReference type="Proteomes" id="UP000703269"/>
    </source>
</evidence>
<dbReference type="InterPro" id="IPR024771">
    <property type="entry name" value="SUZ"/>
</dbReference>
<protein>
    <submittedName>
        <fullName evidence="3">SUZ domain-containing protein</fullName>
    </submittedName>
</protein>
<feature type="compositionally biased region" description="Basic and acidic residues" evidence="1">
    <location>
        <begin position="107"/>
        <end position="121"/>
    </location>
</feature>
<dbReference type="PROSITE" id="PS51673">
    <property type="entry name" value="SUZ"/>
    <property type="match status" value="1"/>
</dbReference>
<name>A0A9P3LKT9_9APHY</name>
<feature type="region of interest" description="Disordered" evidence="1">
    <location>
        <begin position="1"/>
        <end position="61"/>
    </location>
</feature>
<feature type="compositionally biased region" description="Low complexity" evidence="1">
    <location>
        <begin position="172"/>
        <end position="190"/>
    </location>
</feature>
<feature type="compositionally biased region" description="Acidic residues" evidence="1">
    <location>
        <begin position="32"/>
        <end position="43"/>
    </location>
</feature>
<dbReference type="Proteomes" id="UP000703269">
    <property type="component" value="Unassembled WGS sequence"/>
</dbReference>
<dbReference type="InterPro" id="IPR039228">
    <property type="entry name" value="SZRD1"/>
</dbReference>
<dbReference type="EMBL" id="BPQB01000093">
    <property type="protein sequence ID" value="GJE98695.1"/>
    <property type="molecule type" value="Genomic_DNA"/>
</dbReference>
<accession>A0A9P3LKT9</accession>
<evidence type="ECO:0000313" key="3">
    <source>
        <dbReference type="EMBL" id="GJE98695.1"/>
    </source>
</evidence>
<evidence type="ECO:0000259" key="2">
    <source>
        <dbReference type="PROSITE" id="PS51673"/>
    </source>
</evidence>